<protein>
    <submittedName>
        <fullName evidence="1">Putative secreted effector protein</fullName>
    </submittedName>
</protein>
<sequence>MISCAFVLISRFLNPNKPLEKDSTGYPSHLERIVILGSDGGRSYYDAYDNPSPGKFPVPDTKYNLATTIKKVVRNGTNLKAYCSHTMSSVKIAELLGGVISTETAYYHNPVPAYPNYETCLALIKKSTDIHNAEPNHQQGQSPLSAETLNHSKRCSNSDLINLAYRGQISVSGAYGYLAPRNSKAQLKVFMDQHVQFEDFLKSHHANGIVKNHGKILVLYFGHLHVFKKDSRNSIWFPVTQIYMIIERSVQATSRLDLTGVSQDLRVRDQDLLKFVQYVKAWVKPGPIRNVKDIELKVSNLLEALKDARRAVGQKPVRIARRSVPWWNEECKLKHLKFRESKEDPE</sequence>
<reference evidence="2" key="1">
    <citation type="journal article" date="2013" name="Nat. Genet.">
        <title>The wheat powdery mildew genome shows the unique evolution of an obligate biotroph.</title>
        <authorList>
            <person name="Wicker T."/>
            <person name="Oberhaensli S."/>
            <person name="Parlange F."/>
            <person name="Buchmann J.P."/>
            <person name="Shatalina M."/>
            <person name="Roffler S."/>
            <person name="Ben-David R."/>
            <person name="Dolezel J."/>
            <person name="Simkova H."/>
            <person name="Schulze-Lefert P."/>
            <person name="Spanu P.D."/>
            <person name="Bruggmann R."/>
            <person name="Amselem J."/>
            <person name="Quesneville H."/>
            <person name="Ver Loren van Themaat E."/>
            <person name="Paape T."/>
            <person name="Shimizu K.K."/>
            <person name="Keller B."/>
        </authorList>
    </citation>
    <scope>NUCLEOTIDE SEQUENCE [LARGE SCALE GENOMIC DNA]</scope>
    <source>
        <strain evidence="2">96224</strain>
    </source>
</reference>
<proteinExistence type="predicted"/>
<dbReference type="AlphaFoldDB" id="A0A656KFH0"/>
<gene>
    <name evidence="1" type="ORF">BGT96224_E5718</name>
</gene>
<organism evidence="1 2">
    <name type="scientific">Blumeria graminis f. sp. tritici 96224</name>
    <dbReference type="NCBI Taxonomy" id="1268274"/>
    <lineage>
        <taxon>Eukaryota</taxon>
        <taxon>Fungi</taxon>
        <taxon>Dikarya</taxon>
        <taxon>Ascomycota</taxon>
        <taxon>Pezizomycotina</taxon>
        <taxon>Leotiomycetes</taxon>
        <taxon>Erysiphales</taxon>
        <taxon>Erysiphaceae</taxon>
        <taxon>Blumeria</taxon>
    </lineage>
</organism>
<accession>A0A656KFH0</accession>
<evidence type="ECO:0000313" key="1">
    <source>
        <dbReference type="EMBL" id="EPQ62671.1"/>
    </source>
</evidence>
<evidence type="ECO:0000313" key="2">
    <source>
        <dbReference type="Proteomes" id="UP000053110"/>
    </source>
</evidence>
<dbReference type="OrthoDB" id="10370205at2759"/>
<name>A0A656KFH0_BLUGR</name>
<dbReference type="Proteomes" id="UP000053110">
    <property type="component" value="Unassembled WGS sequence"/>
</dbReference>
<dbReference type="EMBL" id="KE375167">
    <property type="protein sequence ID" value="EPQ62671.1"/>
    <property type="molecule type" value="Genomic_DNA"/>
</dbReference>